<evidence type="ECO:0000313" key="1">
    <source>
        <dbReference type="EnsemblPlants" id="OPUNC02G29330.1"/>
    </source>
</evidence>
<dbReference type="Gramene" id="OPUNC02G29330.1">
    <property type="protein sequence ID" value="OPUNC02G29330.1"/>
    <property type="gene ID" value="OPUNC02G29330"/>
</dbReference>
<dbReference type="HOGENOM" id="CLU_085202_0_0_1"/>
<proteinExistence type="predicted"/>
<reference evidence="1" key="2">
    <citation type="submission" date="2018-05" db="EMBL/GenBank/DDBJ databases">
        <title>OpunRS2 (Oryza punctata Reference Sequence Version 2).</title>
        <authorList>
            <person name="Zhang J."/>
            <person name="Kudrna D."/>
            <person name="Lee S."/>
            <person name="Talag J."/>
            <person name="Welchert J."/>
            <person name="Wing R.A."/>
        </authorList>
    </citation>
    <scope>NUCLEOTIDE SEQUENCE [LARGE SCALE GENOMIC DNA]</scope>
</reference>
<evidence type="ECO:0000313" key="2">
    <source>
        <dbReference type="Proteomes" id="UP000026962"/>
    </source>
</evidence>
<protein>
    <submittedName>
        <fullName evidence="1">Uncharacterized protein</fullName>
    </submittedName>
</protein>
<dbReference type="AlphaFoldDB" id="A0A0E0K4Z6"/>
<reference evidence="1" key="1">
    <citation type="submission" date="2015-04" db="UniProtKB">
        <authorList>
            <consortium name="EnsemblPlants"/>
        </authorList>
    </citation>
    <scope>IDENTIFICATION</scope>
</reference>
<name>A0A0E0K4Z6_ORYPU</name>
<sequence length="236" mass="26786">MSTVRCLACRFLWGSTPSPHPALGRSTTARLYKRPLPRAAAAVSVAALCVRLVIRPANHRLSETESELDILHSIGPPRKPPRHGSGALRGHHIVSTTLEDAVFGQRRLSERIGHCFIPGINWRVHVGHVIARHHVERKRNKLWVSVLANFVEELLYVPIDRIPHTEWVTPRICKYVYNTNYSLSLTPTVFCLVITRRMELEANRIGLMLQATRRVAEVRMEKVMGEAMEVFPEVKS</sequence>
<dbReference type="Proteomes" id="UP000026962">
    <property type="component" value="Chromosome 2"/>
</dbReference>
<dbReference type="STRING" id="4537.A0A0E0K4Z6"/>
<accession>A0A0E0K4Z6</accession>
<dbReference type="EnsemblPlants" id="OPUNC02G29330.1">
    <property type="protein sequence ID" value="OPUNC02G29330.1"/>
    <property type="gene ID" value="OPUNC02G29330"/>
</dbReference>
<keyword evidence="2" id="KW-1185">Reference proteome</keyword>
<organism evidence="1">
    <name type="scientific">Oryza punctata</name>
    <name type="common">Red rice</name>
    <dbReference type="NCBI Taxonomy" id="4537"/>
    <lineage>
        <taxon>Eukaryota</taxon>
        <taxon>Viridiplantae</taxon>
        <taxon>Streptophyta</taxon>
        <taxon>Embryophyta</taxon>
        <taxon>Tracheophyta</taxon>
        <taxon>Spermatophyta</taxon>
        <taxon>Magnoliopsida</taxon>
        <taxon>Liliopsida</taxon>
        <taxon>Poales</taxon>
        <taxon>Poaceae</taxon>
        <taxon>BOP clade</taxon>
        <taxon>Oryzoideae</taxon>
        <taxon>Oryzeae</taxon>
        <taxon>Oryzinae</taxon>
        <taxon>Oryza</taxon>
    </lineage>
</organism>